<dbReference type="SMART" id="SM00448">
    <property type="entry name" value="REC"/>
    <property type="match status" value="1"/>
</dbReference>
<keyword evidence="12" id="KW-1185">Reference proteome</keyword>
<dbReference type="SUPFAM" id="SSF46894">
    <property type="entry name" value="C-terminal effector domain of the bipartite response regulators"/>
    <property type="match status" value="1"/>
</dbReference>
<accession>A0AA35CMF2</accession>
<dbReference type="PANTHER" id="PTHR43214">
    <property type="entry name" value="TWO-COMPONENT RESPONSE REGULATOR"/>
    <property type="match status" value="1"/>
</dbReference>
<dbReference type="GO" id="GO:0006355">
    <property type="term" value="P:regulation of DNA-templated transcription"/>
    <property type="evidence" value="ECO:0007669"/>
    <property type="project" value="InterPro"/>
</dbReference>
<dbReference type="InterPro" id="IPR039420">
    <property type="entry name" value="WalR-like"/>
</dbReference>
<sequence length="240" mass="25869">MADPVRILIADDHTLFRQGLRRVLELEPGFTVVGEASTAAEAVSLCLELDPDVVTLDISMPGGGLQVISRLRSRARHLGIVILTMHEDQEYLLRAIRAGAHAYLVKDADSQSLITAIRHAATGRSYMHPTLAGEVLRELALGREPSPMGRTLLTEREREVLRLVSQGATNREIAQALWLSQKTIKNHLTHIFEKLGVSDRTQAALWAIRSGLVPDPGQRRGGDGIGGSPGGDTGGAAANP</sequence>
<organism evidence="11 12">
    <name type="scientific">Caldinitratiruptor microaerophilus</name>
    <dbReference type="NCBI Taxonomy" id="671077"/>
    <lineage>
        <taxon>Bacteria</taxon>
        <taxon>Bacillati</taxon>
        <taxon>Bacillota</taxon>
        <taxon>Clostridia</taxon>
        <taxon>Eubacteriales</taxon>
        <taxon>Symbiobacteriaceae</taxon>
        <taxon>Caldinitratiruptor</taxon>
    </lineage>
</organism>
<evidence type="ECO:0000256" key="3">
    <source>
        <dbReference type="ARBA" id="ARBA00023015"/>
    </source>
</evidence>
<evidence type="ECO:0000313" key="12">
    <source>
        <dbReference type="Proteomes" id="UP001163687"/>
    </source>
</evidence>
<dbReference type="GO" id="GO:0000160">
    <property type="term" value="P:phosphorelay signal transduction system"/>
    <property type="evidence" value="ECO:0007669"/>
    <property type="project" value="InterPro"/>
</dbReference>
<evidence type="ECO:0000256" key="4">
    <source>
        <dbReference type="ARBA" id="ARBA00023125"/>
    </source>
</evidence>
<dbReference type="FunFam" id="1.10.10.10:FF:000153">
    <property type="entry name" value="LuxR family transcriptional regulator"/>
    <property type="match status" value="1"/>
</dbReference>
<protein>
    <recommendedName>
        <fullName evidence="1">Stage 0 sporulation protein A homolog</fullName>
    </recommendedName>
</protein>
<feature type="compositionally biased region" description="Gly residues" evidence="8">
    <location>
        <begin position="223"/>
        <end position="234"/>
    </location>
</feature>
<feature type="modified residue" description="4-aspartylphosphate" evidence="7">
    <location>
        <position position="57"/>
    </location>
</feature>
<dbReference type="InterPro" id="IPR000792">
    <property type="entry name" value="Tscrpt_reg_LuxR_C"/>
</dbReference>
<evidence type="ECO:0000259" key="10">
    <source>
        <dbReference type="PROSITE" id="PS50110"/>
    </source>
</evidence>
<evidence type="ECO:0000256" key="6">
    <source>
        <dbReference type="ARBA" id="ARBA00024867"/>
    </source>
</evidence>
<dbReference type="CDD" id="cd17535">
    <property type="entry name" value="REC_NarL-like"/>
    <property type="match status" value="1"/>
</dbReference>
<dbReference type="SMART" id="SM00421">
    <property type="entry name" value="HTH_LUXR"/>
    <property type="match status" value="1"/>
</dbReference>
<keyword evidence="4 11" id="KW-0238">DNA-binding</keyword>
<evidence type="ECO:0000313" key="11">
    <source>
        <dbReference type="EMBL" id="BDG60252.1"/>
    </source>
</evidence>
<dbReference type="Pfam" id="PF00072">
    <property type="entry name" value="Response_reg"/>
    <property type="match status" value="1"/>
</dbReference>
<evidence type="ECO:0000256" key="5">
    <source>
        <dbReference type="ARBA" id="ARBA00023163"/>
    </source>
</evidence>
<dbReference type="CDD" id="cd06170">
    <property type="entry name" value="LuxR_C_like"/>
    <property type="match status" value="1"/>
</dbReference>
<evidence type="ECO:0000256" key="7">
    <source>
        <dbReference type="PROSITE-ProRule" id="PRU00169"/>
    </source>
</evidence>
<dbReference type="InterPro" id="IPR058245">
    <property type="entry name" value="NreC/VraR/RcsB-like_REC"/>
</dbReference>
<keyword evidence="3" id="KW-0805">Transcription regulation</keyword>
<keyword evidence="2 7" id="KW-0597">Phosphoprotein</keyword>
<name>A0AA35CMF2_9FIRM</name>
<evidence type="ECO:0000256" key="1">
    <source>
        <dbReference type="ARBA" id="ARBA00018672"/>
    </source>
</evidence>
<dbReference type="EMBL" id="AP025628">
    <property type="protein sequence ID" value="BDG60252.1"/>
    <property type="molecule type" value="Genomic_DNA"/>
</dbReference>
<dbReference type="InterPro" id="IPR011006">
    <property type="entry name" value="CheY-like_superfamily"/>
</dbReference>
<dbReference type="Pfam" id="PF00196">
    <property type="entry name" value="GerE"/>
    <property type="match status" value="1"/>
</dbReference>
<dbReference type="PRINTS" id="PR00038">
    <property type="entry name" value="HTHLUXR"/>
</dbReference>
<dbReference type="RefSeq" id="WP_264844322.1">
    <property type="nucleotide sequence ID" value="NZ_AP025628.1"/>
</dbReference>
<dbReference type="SUPFAM" id="SSF52172">
    <property type="entry name" value="CheY-like"/>
    <property type="match status" value="1"/>
</dbReference>
<dbReference type="PROSITE" id="PS00622">
    <property type="entry name" value="HTH_LUXR_1"/>
    <property type="match status" value="1"/>
</dbReference>
<dbReference type="Proteomes" id="UP001163687">
    <property type="component" value="Chromosome"/>
</dbReference>
<feature type="domain" description="HTH luxR-type" evidence="9">
    <location>
        <begin position="146"/>
        <end position="211"/>
    </location>
</feature>
<dbReference type="PROSITE" id="PS50043">
    <property type="entry name" value="HTH_LUXR_2"/>
    <property type="match status" value="1"/>
</dbReference>
<gene>
    <name evidence="11" type="ORF">caldi_13420</name>
</gene>
<keyword evidence="5" id="KW-0804">Transcription</keyword>
<proteinExistence type="predicted"/>
<feature type="region of interest" description="Disordered" evidence="8">
    <location>
        <begin position="212"/>
        <end position="240"/>
    </location>
</feature>
<dbReference type="KEGG" id="cmic:caldi_13420"/>
<comment type="function">
    <text evidence="6">May play the central regulatory role in sporulation. It may be an element of the effector pathway responsible for the activation of sporulation genes in response to nutritional stress. Spo0A may act in concert with spo0H (a sigma factor) to control the expression of some genes that are critical to the sporulation process.</text>
</comment>
<evidence type="ECO:0000256" key="2">
    <source>
        <dbReference type="ARBA" id="ARBA00022553"/>
    </source>
</evidence>
<evidence type="ECO:0000259" key="9">
    <source>
        <dbReference type="PROSITE" id="PS50043"/>
    </source>
</evidence>
<dbReference type="Gene3D" id="3.40.50.2300">
    <property type="match status" value="1"/>
</dbReference>
<evidence type="ECO:0000256" key="8">
    <source>
        <dbReference type="SAM" id="MobiDB-lite"/>
    </source>
</evidence>
<dbReference type="GO" id="GO:0003677">
    <property type="term" value="F:DNA binding"/>
    <property type="evidence" value="ECO:0007669"/>
    <property type="project" value="UniProtKB-KW"/>
</dbReference>
<feature type="domain" description="Response regulatory" evidence="10">
    <location>
        <begin position="6"/>
        <end position="121"/>
    </location>
</feature>
<dbReference type="InterPro" id="IPR016032">
    <property type="entry name" value="Sig_transdc_resp-reg_C-effctor"/>
</dbReference>
<dbReference type="PROSITE" id="PS50110">
    <property type="entry name" value="RESPONSE_REGULATORY"/>
    <property type="match status" value="1"/>
</dbReference>
<dbReference type="InterPro" id="IPR001789">
    <property type="entry name" value="Sig_transdc_resp-reg_receiver"/>
</dbReference>
<dbReference type="AlphaFoldDB" id="A0AA35CMF2"/>
<reference evidence="11" key="1">
    <citation type="submission" date="2022-03" db="EMBL/GenBank/DDBJ databases">
        <title>Complete genome sequence of Caldinitratiruptor microaerophilus.</title>
        <authorList>
            <person name="Mukaiyama R."/>
            <person name="Nishiyama T."/>
            <person name="Ueda K."/>
        </authorList>
    </citation>
    <scope>NUCLEOTIDE SEQUENCE</scope>
    <source>
        <strain evidence="11">JCM 16183</strain>
    </source>
</reference>